<name>A0ABQ4JX01_SALAC</name>
<comment type="caution">
    <text evidence="1">The sequence shown here is derived from an EMBL/GenBank/DDBJ whole genome shotgun (WGS) entry which is preliminary data.</text>
</comment>
<proteinExistence type="predicted"/>
<sequence>MVQVAADGVLQGRHGSAVIAFAALVGVPGADVAPVVVMGLTAHVRASTGRRGRLAVARQVSTSASGRVAMPCASATGP</sequence>
<dbReference type="Proteomes" id="UP000677457">
    <property type="component" value="Unassembled WGS sequence"/>
</dbReference>
<accession>A0ABQ4JX01</accession>
<organism evidence="1 2">
    <name type="scientific">Salinispora arenicola</name>
    <dbReference type="NCBI Taxonomy" id="168697"/>
    <lineage>
        <taxon>Bacteria</taxon>
        <taxon>Bacillati</taxon>
        <taxon>Actinomycetota</taxon>
        <taxon>Actinomycetes</taxon>
        <taxon>Micromonosporales</taxon>
        <taxon>Micromonosporaceae</taxon>
        <taxon>Salinispora</taxon>
    </lineage>
</organism>
<protein>
    <submittedName>
        <fullName evidence="1">Uncharacterized protein</fullName>
    </submittedName>
</protein>
<reference evidence="1 2" key="1">
    <citation type="submission" date="2021-03" db="EMBL/GenBank/DDBJ databases">
        <title>Whole genome shotgun sequence of Salinispora arenicola NBRC 105043.</title>
        <authorList>
            <person name="Komaki H."/>
            <person name="Tamura T."/>
        </authorList>
    </citation>
    <scope>NUCLEOTIDE SEQUENCE [LARGE SCALE GENOMIC DNA]</scope>
    <source>
        <strain evidence="1 2">NBRC 105043</strain>
    </source>
</reference>
<keyword evidence="2" id="KW-1185">Reference proteome</keyword>
<dbReference type="EMBL" id="BOQM01000041">
    <property type="protein sequence ID" value="GIM87470.1"/>
    <property type="molecule type" value="Genomic_DNA"/>
</dbReference>
<gene>
    <name evidence="1" type="ORF">Sar04_42060</name>
</gene>
<evidence type="ECO:0000313" key="2">
    <source>
        <dbReference type="Proteomes" id="UP000677457"/>
    </source>
</evidence>
<evidence type="ECO:0000313" key="1">
    <source>
        <dbReference type="EMBL" id="GIM87470.1"/>
    </source>
</evidence>